<keyword evidence="3" id="KW-0805">Transcription regulation</keyword>
<dbReference type="InterPro" id="IPR015424">
    <property type="entry name" value="PyrdxlP-dep_Trfase"/>
</dbReference>
<evidence type="ECO:0000313" key="7">
    <source>
        <dbReference type="EMBL" id="GAA2229921.1"/>
    </source>
</evidence>
<dbReference type="PANTHER" id="PTHR46577:SF1">
    <property type="entry name" value="HTH-TYPE TRANSCRIPTIONAL REGULATORY PROTEIN GABR"/>
    <property type="match status" value="1"/>
</dbReference>
<protein>
    <submittedName>
        <fullName evidence="7">Aminotransferase class I/II-fold pyridoxal phosphate-dependent enzyme</fullName>
    </submittedName>
</protein>
<dbReference type="InterPro" id="IPR000524">
    <property type="entry name" value="Tscrpt_reg_HTH_GntR"/>
</dbReference>
<dbReference type="Pfam" id="PF00155">
    <property type="entry name" value="Aminotran_1_2"/>
    <property type="match status" value="1"/>
</dbReference>
<keyword evidence="4" id="KW-0238">DNA-binding</keyword>
<evidence type="ECO:0000256" key="3">
    <source>
        <dbReference type="ARBA" id="ARBA00023015"/>
    </source>
</evidence>
<dbReference type="InterPro" id="IPR051446">
    <property type="entry name" value="HTH_trans_reg/aminotransferase"/>
</dbReference>
<dbReference type="SUPFAM" id="SSF53383">
    <property type="entry name" value="PLP-dependent transferases"/>
    <property type="match status" value="1"/>
</dbReference>
<dbReference type="EMBL" id="BAAATR010000002">
    <property type="protein sequence ID" value="GAA2229921.1"/>
    <property type="molecule type" value="Genomic_DNA"/>
</dbReference>
<dbReference type="Gene3D" id="1.10.10.10">
    <property type="entry name" value="Winged helix-like DNA-binding domain superfamily/Winged helix DNA-binding domain"/>
    <property type="match status" value="1"/>
</dbReference>
<dbReference type="PROSITE" id="PS50949">
    <property type="entry name" value="HTH_GNTR"/>
    <property type="match status" value="1"/>
</dbReference>
<reference evidence="7 8" key="1">
    <citation type="journal article" date="2019" name="Int. J. Syst. Evol. Microbiol.">
        <title>The Global Catalogue of Microorganisms (GCM) 10K type strain sequencing project: providing services to taxonomists for standard genome sequencing and annotation.</title>
        <authorList>
            <consortium name="The Broad Institute Genomics Platform"/>
            <consortium name="The Broad Institute Genome Sequencing Center for Infectious Disease"/>
            <person name="Wu L."/>
            <person name="Ma J."/>
        </authorList>
    </citation>
    <scope>NUCLEOTIDE SEQUENCE [LARGE SCALE GENOMIC DNA]</scope>
    <source>
        <strain evidence="7 8">JCM 7356</strain>
    </source>
</reference>
<evidence type="ECO:0000256" key="4">
    <source>
        <dbReference type="ARBA" id="ARBA00023125"/>
    </source>
</evidence>
<dbReference type="Gene3D" id="3.40.640.10">
    <property type="entry name" value="Type I PLP-dependent aspartate aminotransferase-like (Major domain)"/>
    <property type="match status" value="1"/>
</dbReference>
<evidence type="ECO:0000256" key="5">
    <source>
        <dbReference type="ARBA" id="ARBA00023163"/>
    </source>
</evidence>
<keyword evidence="7" id="KW-0032">Aminotransferase</keyword>
<keyword evidence="2" id="KW-0663">Pyridoxal phosphate</keyword>
<comment type="similarity">
    <text evidence="1">In the C-terminal section; belongs to the class-I pyridoxal-phosphate-dependent aminotransferase family.</text>
</comment>
<keyword evidence="5" id="KW-0804">Transcription</keyword>
<dbReference type="InterPro" id="IPR004839">
    <property type="entry name" value="Aminotransferase_I/II_large"/>
</dbReference>
<dbReference type="InterPro" id="IPR015421">
    <property type="entry name" value="PyrdxlP-dep_Trfase_major"/>
</dbReference>
<dbReference type="CDD" id="cd00609">
    <property type="entry name" value="AAT_like"/>
    <property type="match status" value="1"/>
</dbReference>
<dbReference type="PANTHER" id="PTHR46577">
    <property type="entry name" value="HTH-TYPE TRANSCRIPTIONAL REGULATORY PROTEIN GABR"/>
    <property type="match status" value="1"/>
</dbReference>
<dbReference type="SMART" id="SM00345">
    <property type="entry name" value="HTH_GNTR"/>
    <property type="match status" value="1"/>
</dbReference>
<evidence type="ECO:0000259" key="6">
    <source>
        <dbReference type="PROSITE" id="PS50949"/>
    </source>
</evidence>
<dbReference type="SUPFAM" id="SSF46785">
    <property type="entry name" value="Winged helix' DNA-binding domain"/>
    <property type="match status" value="1"/>
</dbReference>
<dbReference type="CDD" id="cd07377">
    <property type="entry name" value="WHTH_GntR"/>
    <property type="match status" value="1"/>
</dbReference>
<evidence type="ECO:0000313" key="8">
    <source>
        <dbReference type="Proteomes" id="UP001500305"/>
    </source>
</evidence>
<name>A0ABN3DFW6_9ACTN</name>
<proteinExistence type="inferred from homology"/>
<dbReference type="GO" id="GO:0008483">
    <property type="term" value="F:transaminase activity"/>
    <property type="evidence" value="ECO:0007669"/>
    <property type="project" value="UniProtKB-KW"/>
</dbReference>
<dbReference type="InterPro" id="IPR036388">
    <property type="entry name" value="WH-like_DNA-bd_sf"/>
</dbReference>
<evidence type="ECO:0000256" key="1">
    <source>
        <dbReference type="ARBA" id="ARBA00005384"/>
    </source>
</evidence>
<dbReference type="Proteomes" id="UP001500305">
    <property type="component" value="Unassembled WGS sequence"/>
</dbReference>
<keyword evidence="7" id="KW-0808">Transferase</keyword>
<comment type="caution">
    <text evidence="7">The sequence shown here is derived from an EMBL/GenBank/DDBJ whole genome shotgun (WGS) entry which is preliminary data.</text>
</comment>
<feature type="domain" description="HTH gntR-type" evidence="6">
    <location>
        <begin position="9"/>
        <end position="77"/>
    </location>
</feature>
<dbReference type="RefSeq" id="WP_344634721.1">
    <property type="nucleotide sequence ID" value="NZ_BAAATR010000002.1"/>
</dbReference>
<organism evidence="7 8">
    <name type="scientific">Kitasatospora cystarginea</name>
    <dbReference type="NCBI Taxonomy" id="58350"/>
    <lineage>
        <taxon>Bacteria</taxon>
        <taxon>Bacillati</taxon>
        <taxon>Actinomycetota</taxon>
        <taxon>Actinomycetes</taxon>
        <taxon>Kitasatosporales</taxon>
        <taxon>Streptomycetaceae</taxon>
        <taxon>Kitasatospora</taxon>
    </lineage>
</organism>
<gene>
    <name evidence="7" type="ORF">GCM10010430_07420</name>
</gene>
<evidence type="ECO:0000256" key="2">
    <source>
        <dbReference type="ARBA" id="ARBA00022898"/>
    </source>
</evidence>
<keyword evidence="8" id="KW-1185">Reference proteome</keyword>
<dbReference type="InterPro" id="IPR036390">
    <property type="entry name" value="WH_DNA-bd_sf"/>
</dbReference>
<dbReference type="Pfam" id="PF00392">
    <property type="entry name" value="GntR"/>
    <property type="match status" value="1"/>
</dbReference>
<accession>A0ABN3DFW6</accession>
<sequence length="445" mass="45905">MLGDYRIKGRRASDIAADIERAVGAGELAPGATLPPLRDLAGELGVNPNTVAAAYRLLRDRGVIETAGRKGSRVRPRPVTTPRDQIHIPVPPGATDLSSGNPDTALLPALAPAVAVAAAQGDRDPVLYGHPTADPGLLDLAGAAFRADGVPGGRLAVCSGSLDAIERILTSRLRPGDLVATEDPGWGSLLDLLPALGLRPVSVRLDDEGPLPDSLAAALAAGARAVILTVRAQNPTGAALTERRAADLRAVLAGYPGALLIEDDHGHGMVDLPYRPLVGGTAAHWAVVRSASKAYGPDLRIALAIGDPETIDLVLGRQRLDAGWVSLLLQRTVAELWRADAAPAGTVAAVYRARREALLAALAAHGIEAHGASGLNVWVPVPDEPGVVAALVQSGWVVAPGARFRMQSPPGIRITIAGLEEARAPRLAADLAGVLHSSGGRSRST</sequence>